<feature type="transmembrane region" description="Helical" evidence="16">
    <location>
        <begin position="319"/>
        <end position="338"/>
    </location>
</feature>
<comment type="subcellular location">
    <subcellularLocation>
        <location evidence="2">Cell membrane</location>
        <topology evidence="2">Multi-pass membrane protein</topology>
    </subcellularLocation>
</comment>
<keyword evidence="11 16" id="KW-1133">Transmembrane helix</keyword>
<dbReference type="PANTHER" id="PTHR45339:SF5">
    <property type="entry name" value="HISTIDINE KINASE"/>
    <property type="match status" value="1"/>
</dbReference>
<keyword evidence="7 16" id="KW-0812">Transmembrane</keyword>
<dbReference type="PROSITE" id="PS50885">
    <property type="entry name" value="HAMP"/>
    <property type="match status" value="1"/>
</dbReference>
<feature type="transmembrane region" description="Helical" evidence="16">
    <location>
        <begin position="21"/>
        <end position="45"/>
    </location>
</feature>
<dbReference type="Gene3D" id="6.10.340.10">
    <property type="match status" value="1"/>
</dbReference>
<feature type="domain" description="HPt" evidence="20">
    <location>
        <begin position="819"/>
        <end position="912"/>
    </location>
</feature>
<comment type="catalytic activity">
    <reaction evidence="1">
        <text>ATP + protein L-histidine = ADP + protein N-phospho-L-histidine.</text>
        <dbReference type="EC" id="2.7.13.3"/>
    </reaction>
</comment>
<dbReference type="CDD" id="cd00082">
    <property type="entry name" value="HisKA"/>
    <property type="match status" value="1"/>
</dbReference>
<feature type="modified residue" description="4-aspartylphosphate" evidence="15">
    <location>
        <position position="718"/>
    </location>
</feature>
<evidence type="ECO:0000256" key="4">
    <source>
        <dbReference type="ARBA" id="ARBA00022475"/>
    </source>
</evidence>
<accession>A0A1N7L355</accession>
<dbReference type="Gene3D" id="1.20.120.160">
    <property type="entry name" value="HPT domain"/>
    <property type="match status" value="1"/>
</dbReference>
<dbReference type="EMBL" id="FTOA01000003">
    <property type="protein sequence ID" value="SIS68244.1"/>
    <property type="molecule type" value="Genomic_DNA"/>
</dbReference>
<dbReference type="GO" id="GO:0005524">
    <property type="term" value="F:ATP binding"/>
    <property type="evidence" value="ECO:0007669"/>
    <property type="project" value="UniProtKB-KW"/>
</dbReference>
<protein>
    <recommendedName>
        <fullName evidence="3">histidine kinase</fullName>
        <ecNumber evidence="3">2.7.13.3</ecNumber>
    </recommendedName>
</protein>
<evidence type="ECO:0000256" key="10">
    <source>
        <dbReference type="ARBA" id="ARBA00022840"/>
    </source>
</evidence>
<keyword evidence="22" id="KW-1185">Reference proteome</keyword>
<dbReference type="InterPro" id="IPR011006">
    <property type="entry name" value="CheY-like_superfamily"/>
</dbReference>
<dbReference type="SMART" id="SM00448">
    <property type="entry name" value="REC"/>
    <property type="match status" value="1"/>
</dbReference>
<dbReference type="FunFam" id="3.30.565.10:FF:000078">
    <property type="entry name" value="Two-component sensor histidine kinase"/>
    <property type="match status" value="1"/>
</dbReference>
<evidence type="ECO:0000256" key="2">
    <source>
        <dbReference type="ARBA" id="ARBA00004651"/>
    </source>
</evidence>
<evidence type="ECO:0000259" key="19">
    <source>
        <dbReference type="PROSITE" id="PS50885"/>
    </source>
</evidence>
<keyword evidence="4" id="KW-1003">Cell membrane</keyword>
<dbReference type="AlphaFoldDB" id="A0A1N7L355"/>
<dbReference type="PROSITE" id="PS50109">
    <property type="entry name" value="HIS_KIN"/>
    <property type="match status" value="1"/>
</dbReference>
<dbReference type="GO" id="GO:0000155">
    <property type="term" value="F:phosphorelay sensor kinase activity"/>
    <property type="evidence" value="ECO:0007669"/>
    <property type="project" value="InterPro"/>
</dbReference>
<dbReference type="PROSITE" id="PS50894">
    <property type="entry name" value="HPT"/>
    <property type="match status" value="1"/>
</dbReference>
<evidence type="ECO:0000256" key="14">
    <source>
        <dbReference type="PROSITE-ProRule" id="PRU00110"/>
    </source>
</evidence>
<dbReference type="Gene3D" id="3.30.565.10">
    <property type="entry name" value="Histidine kinase-like ATPase, C-terminal domain"/>
    <property type="match status" value="1"/>
</dbReference>
<dbReference type="InterPro" id="IPR036641">
    <property type="entry name" value="HPT_dom_sf"/>
</dbReference>
<evidence type="ECO:0000256" key="12">
    <source>
        <dbReference type="ARBA" id="ARBA00023012"/>
    </source>
</evidence>
<dbReference type="Pfam" id="PF02518">
    <property type="entry name" value="HATPase_c"/>
    <property type="match status" value="1"/>
</dbReference>
<dbReference type="InterPro" id="IPR003594">
    <property type="entry name" value="HATPase_dom"/>
</dbReference>
<dbReference type="SMART" id="SM00304">
    <property type="entry name" value="HAMP"/>
    <property type="match status" value="1"/>
</dbReference>
<evidence type="ECO:0000256" key="5">
    <source>
        <dbReference type="ARBA" id="ARBA00022553"/>
    </source>
</evidence>
<dbReference type="InterPro" id="IPR008207">
    <property type="entry name" value="Sig_transdc_His_kin_Hpt_dom"/>
</dbReference>
<dbReference type="GO" id="GO:0005886">
    <property type="term" value="C:plasma membrane"/>
    <property type="evidence" value="ECO:0007669"/>
    <property type="project" value="UniProtKB-SubCell"/>
</dbReference>
<dbReference type="Pfam" id="PF02743">
    <property type="entry name" value="dCache_1"/>
    <property type="match status" value="1"/>
</dbReference>
<evidence type="ECO:0000256" key="7">
    <source>
        <dbReference type="ARBA" id="ARBA00022692"/>
    </source>
</evidence>
<evidence type="ECO:0000259" key="18">
    <source>
        <dbReference type="PROSITE" id="PS50110"/>
    </source>
</evidence>
<dbReference type="STRING" id="80876.SAMN05421779_10380"/>
<evidence type="ECO:0000256" key="16">
    <source>
        <dbReference type="SAM" id="Phobius"/>
    </source>
</evidence>
<feature type="domain" description="Response regulatory" evidence="18">
    <location>
        <begin position="669"/>
        <end position="787"/>
    </location>
</feature>
<dbReference type="Gene3D" id="3.40.50.2300">
    <property type="match status" value="1"/>
</dbReference>
<dbReference type="PRINTS" id="PR00344">
    <property type="entry name" value="BCTRLSENSOR"/>
</dbReference>
<evidence type="ECO:0000313" key="22">
    <source>
        <dbReference type="Proteomes" id="UP000185678"/>
    </source>
</evidence>
<dbReference type="InterPro" id="IPR003660">
    <property type="entry name" value="HAMP_dom"/>
</dbReference>
<keyword evidence="8" id="KW-0547">Nucleotide-binding</keyword>
<dbReference type="SMART" id="SM00388">
    <property type="entry name" value="HisKA"/>
    <property type="match status" value="1"/>
</dbReference>
<feature type="domain" description="Histidine kinase" evidence="17">
    <location>
        <begin position="425"/>
        <end position="647"/>
    </location>
</feature>
<dbReference type="RefSeq" id="WP_076399735.1">
    <property type="nucleotide sequence ID" value="NZ_FTOA01000003.1"/>
</dbReference>
<dbReference type="Proteomes" id="UP000185678">
    <property type="component" value="Unassembled WGS sequence"/>
</dbReference>
<dbReference type="Pfam" id="PF00072">
    <property type="entry name" value="Response_reg"/>
    <property type="match status" value="1"/>
</dbReference>
<dbReference type="SUPFAM" id="SSF47384">
    <property type="entry name" value="Homodimeric domain of signal transducing histidine kinase"/>
    <property type="match status" value="1"/>
</dbReference>
<gene>
    <name evidence="21" type="ORF">SAMN05421779_10380</name>
</gene>
<dbReference type="Pfam" id="PF00512">
    <property type="entry name" value="HisKA"/>
    <property type="match status" value="1"/>
</dbReference>
<dbReference type="SMART" id="SM00387">
    <property type="entry name" value="HATPase_c"/>
    <property type="match status" value="1"/>
</dbReference>
<dbReference type="Gene3D" id="3.30.450.20">
    <property type="entry name" value="PAS domain"/>
    <property type="match status" value="1"/>
</dbReference>
<dbReference type="Gene3D" id="1.10.287.130">
    <property type="match status" value="1"/>
</dbReference>
<proteinExistence type="predicted"/>
<evidence type="ECO:0000256" key="3">
    <source>
        <dbReference type="ARBA" id="ARBA00012438"/>
    </source>
</evidence>
<evidence type="ECO:0000256" key="15">
    <source>
        <dbReference type="PROSITE-ProRule" id="PRU00169"/>
    </source>
</evidence>
<organism evidence="21 22">
    <name type="scientific">Insolitispirillum peregrinum</name>
    <dbReference type="NCBI Taxonomy" id="80876"/>
    <lineage>
        <taxon>Bacteria</taxon>
        <taxon>Pseudomonadati</taxon>
        <taxon>Pseudomonadota</taxon>
        <taxon>Alphaproteobacteria</taxon>
        <taxon>Rhodospirillales</taxon>
        <taxon>Novispirillaceae</taxon>
        <taxon>Insolitispirillum</taxon>
    </lineage>
</organism>
<dbReference type="FunFam" id="1.10.287.130:FF:000004">
    <property type="entry name" value="Ethylene receptor 1"/>
    <property type="match status" value="1"/>
</dbReference>
<dbReference type="InterPro" id="IPR036890">
    <property type="entry name" value="HATPase_C_sf"/>
</dbReference>
<dbReference type="InterPro" id="IPR036097">
    <property type="entry name" value="HisK_dim/P_sf"/>
</dbReference>
<keyword evidence="13 16" id="KW-0472">Membrane</keyword>
<reference evidence="21 22" key="1">
    <citation type="submission" date="2017-01" db="EMBL/GenBank/DDBJ databases">
        <authorList>
            <person name="Mah S.A."/>
            <person name="Swanson W.J."/>
            <person name="Moy G.W."/>
            <person name="Vacquier V.D."/>
        </authorList>
    </citation>
    <scope>NUCLEOTIDE SEQUENCE [LARGE SCALE GENOMIC DNA]</scope>
    <source>
        <strain evidence="21 22">DSM 11589</strain>
    </source>
</reference>
<dbReference type="PANTHER" id="PTHR45339">
    <property type="entry name" value="HYBRID SIGNAL TRANSDUCTION HISTIDINE KINASE J"/>
    <property type="match status" value="1"/>
</dbReference>
<evidence type="ECO:0000259" key="20">
    <source>
        <dbReference type="PROSITE" id="PS50894"/>
    </source>
</evidence>
<keyword evidence="5 15" id="KW-0597">Phosphoprotein</keyword>
<dbReference type="SUPFAM" id="SSF52172">
    <property type="entry name" value="CheY-like"/>
    <property type="match status" value="1"/>
</dbReference>
<dbReference type="OrthoDB" id="9801651at2"/>
<evidence type="ECO:0000259" key="17">
    <source>
        <dbReference type="PROSITE" id="PS50109"/>
    </source>
</evidence>
<keyword evidence="6" id="KW-0808">Transferase</keyword>
<dbReference type="CDD" id="cd16922">
    <property type="entry name" value="HATPase_EvgS-ArcB-TorS-like"/>
    <property type="match status" value="1"/>
</dbReference>
<dbReference type="InterPro" id="IPR004358">
    <property type="entry name" value="Sig_transdc_His_kin-like_C"/>
</dbReference>
<sequence length="920" mass="98277">MSAHPVSPRPASPRPPRRIRLASEIAAGYLLLGVLPLVMVVWAYFSASEQALEDEIRHNVASLADQKTARIEALVQEQLRQVSLLAYAPTVQEAMAALVEDRDIGSLRPLLLRSAETYGLRSLLLLSAGGEVVFASGDQAIVGSNVLTGPLRGSLLTNVFDRARTLLESEISDFAQIPPSGQPAAYVAAPILRAGSLIGVAVVEIDPSPIHEVLGDYISLGRTGETLAAGRDDSGGLVLYGPVRHDPDMGNGHPLAGEQPLTKLLNRALRGERGVDFATDYRGARVLAAWRYLPSFRWAVVVKMDVSEALASVERLRTVGFWIAGIAALSGLIAATFMSRAITGPLRELGLATRALSRGTFDQPVTPEGSQEIAELAVAFNDMAVELHTYHRSLERKVTERTQELRAAKDRAEAATRAKTEFLAMMSHELRTPMNGIIGMAELLRGRVASDPQAAAWIDTIRQSGETLTVLLSDILDMSRVDAGEVAFDQRPFRLHELITTLVALMRVPAQHKGLVLDADLPPDIPADVVGDPARLRQVLFNLLGNAIKFTERGRVCLRVRPETARHGLVRVSFAVQDTGIGIAPEALPDLFQPFTQVDASVSRRHGGAGLGLAIARRLVDGMGGTLTVSSQYGSGSTFTVTLDFTPTSPPALPGDASVPHIPALPPLSVLMVEDEEVNRQVLSGLLTRAGHSVTTAKSGPEAVAAVEQRDFDVALVDIRLPGMDGFEAARQMQQVVSARAGQLPILAVTANLMREDRDACQAAGMLGIVGKPINPNELMRALAAACQGHSLPVVDEEAGKAAHILNEPLLEELIEALGLAEVERLALVAEASLTASLHRLHRSAQDRNAEDIADAAHRLAGSAGSNGMAASRLLAKDLESAARDGDWPRIEQGITALTSTCPAGLAALRQWLDQQAKDG</sequence>
<keyword evidence="9 21" id="KW-0418">Kinase</keyword>
<evidence type="ECO:0000256" key="8">
    <source>
        <dbReference type="ARBA" id="ARBA00022741"/>
    </source>
</evidence>
<dbReference type="SUPFAM" id="SSF158472">
    <property type="entry name" value="HAMP domain-like"/>
    <property type="match status" value="1"/>
</dbReference>
<dbReference type="SUPFAM" id="SSF47226">
    <property type="entry name" value="Histidine-containing phosphotransfer domain, HPT domain"/>
    <property type="match status" value="1"/>
</dbReference>
<evidence type="ECO:0000256" key="6">
    <source>
        <dbReference type="ARBA" id="ARBA00022679"/>
    </source>
</evidence>
<dbReference type="Pfam" id="PF00672">
    <property type="entry name" value="HAMP"/>
    <property type="match status" value="1"/>
</dbReference>
<keyword evidence="10" id="KW-0067">ATP-binding</keyword>
<dbReference type="InterPro" id="IPR005467">
    <property type="entry name" value="His_kinase_dom"/>
</dbReference>
<dbReference type="InterPro" id="IPR001789">
    <property type="entry name" value="Sig_transdc_resp-reg_receiver"/>
</dbReference>
<dbReference type="PROSITE" id="PS50110">
    <property type="entry name" value="RESPONSE_REGULATORY"/>
    <property type="match status" value="1"/>
</dbReference>
<dbReference type="CDD" id="cd18774">
    <property type="entry name" value="PDC2_HK_sensor"/>
    <property type="match status" value="1"/>
</dbReference>
<dbReference type="InterPro" id="IPR033479">
    <property type="entry name" value="dCache_1"/>
</dbReference>
<dbReference type="CDD" id="cd06225">
    <property type="entry name" value="HAMP"/>
    <property type="match status" value="1"/>
</dbReference>
<keyword evidence="12" id="KW-0902">Two-component regulatory system</keyword>
<evidence type="ECO:0000313" key="21">
    <source>
        <dbReference type="EMBL" id="SIS68244.1"/>
    </source>
</evidence>
<feature type="domain" description="HAMP" evidence="19">
    <location>
        <begin position="340"/>
        <end position="392"/>
    </location>
</feature>
<name>A0A1N7L355_9PROT</name>
<evidence type="ECO:0000256" key="11">
    <source>
        <dbReference type="ARBA" id="ARBA00022989"/>
    </source>
</evidence>
<feature type="modified residue" description="Phosphohistidine" evidence="14">
    <location>
        <position position="858"/>
    </location>
</feature>
<dbReference type="CDD" id="cd17546">
    <property type="entry name" value="REC_hyHK_CKI1_RcsC-like"/>
    <property type="match status" value="1"/>
</dbReference>
<dbReference type="EC" id="2.7.13.3" evidence="3"/>
<evidence type="ECO:0000256" key="9">
    <source>
        <dbReference type="ARBA" id="ARBA00022777"/>
    </source>
</evidence>
<dbReference type="SUPFAM" id="SSF55874">
    <property type="entry name" value="ATPase domain of HSP90 chaperone/DNA topoisomerase II/histidine kinase"/>
    <property type="match status" value="1"/>
</dbReference>
<evidence type="ECO:0000256" key="13">
    <source>
        <dbReference type="ARBA" id="ARBA00023136"/>
    </source>
</evidence>
<dbReference type="InterPro" id="IPR003661">
    <property type="entry name" value="HisK_dim/P_dom"/>
</dbReference>
<evidence type="ECO:0000256" key="1">
    <source>
        <dbReference type="ARBA" id="ARBA00000085"/>
    </source>
</evidence>
<dbReference type="Pfam" id="PF01627">
    <property type="entry name" value="Hpt"/>
    <property type="match status" value="1"/>
</dbReference>